<evidence type="ECO:0000256" key="1">
    <source>
        <dbReference type="SAM" id="MobiDB-lite"/>
    </source>
</evidence>
<feature type="compositionally biased region" description="Basic and acidic residues" evidence="1">
    <location>
        <begin position="72"/>
        <end position="86"/>
    </location>
</feature>
<evidence type="ECO:0000313" key="2">
    <source>
        <dbReference type="EMBL" id="KUG00817.1"/>
    </source>
</evidence>
<dbReference type="AlphaFoldDB" id="A0A0W8DX73"/>
<name>A0A0W8DX73_PHYNI</name>
<comment type="caution">
    <text evidence="2">The sequence shown here is derived from an EMBL/GenBank/DDBJ whole genome shotgun (WGS) entry which is preliminary data.</text>
</comment>
<sequence>MTTGDRYDLNRSTLPRFCRFLGHSDINLKHQGVCDGKRGYIFAANSTAIHALLITAAPRYGDGRQSLAPGAHMHESAVRPIPIRDA</sequence>
<evidence type="ECO:0000313" key="3">
    <source>
        <dbReference type="Proteomes" id="UP000052943"/>
    </source>
</evidence>
<dbReference type="EMBL" id="LNFO01000540">
    <property type="protein sequence ID" value="KUG00817.1"/>
    <property type="molecule type" value="Genomic_DNA"/>
</dbReference>
<dbReference type="Proteomes" id="UP000052943">
    <property type="component" value="Unassembled WGS sequence"/>
</dbReference>
<protein>
    <submittedName>
        <fullName evidence="2">Uncharacterized protein</fullName>
    </submittedName>
</protein>
<reference evidence="2 3" key="1">
    <citation type="submission" date="2015-11" db="EMBL/GenBank/DDBJ databases">
        <title>Genomes and virulence difference between two physiological races of Phytophthora nicotianae.</title>
        <authorList>
            <person name="Liu H."/>
            <person name="Ma X."/>
            <person name="Yu H."/>
            <person name="Fang D."/>
            <person name="Li Y."/>
            <person name="Wang X."/>
            <person name="Wang W."/>
            <person name="Dong Y."/>
            <person name="Xiao B."/>
        </authorList>
    </citation>
    <scope>NUCLEOTIDE SEQUENCE [LARGE SCALE GENOMIC DNA]</scope>
    <source>
        <strain evidence="3">race 0</strain>
    </source>
</reference>
<gene>
    <name evidence="2" type="ORF">AM587_10008650</name>
</gene>
<proteinExistence type="predicted"/>
<accession>A0A0W8DX73</accession>
<organism evidence="2 3">
    <name type="scientific">Phytophthora nicotianae</name>
    <name type="common">Potato buckeye rot agent</name>
    <name type="synonym">Phytophthora parasitica</name>
    <dbReference type="NCBI Taxonomy" id="4792"/>
    <lineage>
        <taxon>Eukaryota</taxon>
        <taxon>Sar</taxon>
        <taxon>Stramenopiles</taxon>
        <taxon>Oomycota</taxon>
        <taxon>Peronosporomycetes</taxon>
        <taxon>Peronosporales</taxon>
        <taxon>Peronosporaceae</taxon>
        <taxon>Phytophthora</taxon>
    </lineage>
</organism>
<feature type="region of interest" description="Disordered" evidence="1">
    <location>
        <begin position="64"/>
        <end position="86"/>
    </location>
</feature>